<proteinExistence type="predicted"/>
<evidence type="ECO:0000256" key="1">
    <source>
        <dbReference type="SAM" id="Phobius"/>
    </source>
</evidence>
<dbReference type="EMBL" id="PDSK01000115">
    <property type="protein sequence ID" value="PIE32337.1"/>
    <property type="molecule type" value="Genomic_DNA"/>
</dbReference>
<keyword evidence="1" id="KW-0472">Membrane</keyword>
<name>A0A2G6K9I6_9BACT</name>
<keyword evidence="1" id="KW-1133">Transmembrane helix</keyword>
<dbReference type="Proteomes" id="UP000230821">
    <property type="component" value="Unassembled WGS sequence"/>
</dbReference>
<feature type="transmembrane region" description="Helical" evidence="1">
    <location>
        <begin position="33"/>
        <end position="52"/>
    </location>
</feature>
<reference evidence="2 3" key="1">
    <citation type="submission" date="2017-10" db="EMBL/GenBank/DDBJ databases">
        <title>Novel microbial diversity and functional potential in the marine mammal oral microbiome.</title>
        <authorList>
            <person name="Dudek N.K."/>
            <person name="Sun C.L."/>
            <person name="Burstein D."/>
            <person name="Kantor R.S."/>
            <person name="Aliaga Goltsman D.S."/>
            <person name="Bik E.M."/>
            <person name="Thomas B.C."/>
            <person name="Banfield J.F."/>
            <person name="Relman D.A."/>
        </authorList>
    </citation>
    <scope>NUCLEOTIDE SEQUENCE [LARGE SCALE GENOMIC DNA]</scope>
    <source>
        <strain evidence="2">DOLJORAL78_47_16</strain>
    </source>
</reference>
<organism evidence="2 3">
    <name type="scientific">candidate division KSB3 bacterium</name>
    <dbReference type="NCBI Taxonomy" id="2044937"/>
    <lineage>
        <taxon>Bacteria</taxon>
        <taxon>candidate division KSB3</taxon>
    </lineage>
</organism>
<evidence type="ECO:0000313" key="3">
    <source>
        <dbReference type="Proteomes" id="UP000230821"/>
    </source>
</evidence>
<dbReference type="AlphaFoldDB" id="A0A2G6K9I6"/>
<accession>A0A2G6K9I6</accession>
<gene>
    <name evidence="2" type="ORF">CSA56_15810</name>
</gene>
<comment type="caution">
    <text evidence="2">The sequence shown here is derived from an EMBL/GenBank/DDBJ whole genome shotgun (WGS) entry which is preliminary data.</text>
</comment>
<evidence type="ECO:0000313" key="2">
    <source>
        <dbReference type="EMBL" id="PIE32337.1"/>
    </source>
</evidence>
<keyword evidence="1" id="KW-0812">Transmembrane</keyword>
<sequence length="85" mass="9895">MKKVITTIFPDIVMGHSSLGEVYFVLQSYSDGYFSLIFILFPGFFLFFRCPYLKEGFNHNFRNSLRGEKIVSPQLSNDYVNTKHS</sequence>
<protein>
    <submittedName>
        <fullName evidence="2">Uncharacterized protein</fullName>
    </submittedName>
</protein>